<evidence type="ECO:0000313" key="2">
    <source>
        <dbReference type="Proteomes" id="UP000299102"/>
    </source>
</evidence>
<dbReference type="Proteomes" id="UP000299102">
    <property type="component" value="Unassembled WGS sequence"/>
</dbReference>
<evidence type="ECO:0000313" key="1">
    <source>
        <dbReference type="EMBL" id="GBP63499.1"/>
    </source>
</evidence>
<keyword evidence="2" id="KW-1185">Reference proteome</keyword>
<name>A0A4C1XMJ2_EUMVA</name>
<reference evidence="1 2" key="1">
    <citation type="journal article" date="2019" name="Commun. Biol.">
        <title>The bagworm genome reveals a unique fibroin gene that provides high tensile strength.</title>
        <authorList>
            <person name="Kono N."/>
            <person name="Nakamura H."/>
            <person name="Ohtoshi R."/>
            <person name="Tomita M."/>
            <person name="Numata K."/>
            <person name="Arakawa K."/>
        </authorList>
    </citation>
    <scope>NUCLEOTIDE SEQUENCE [LARGE SCALE GENOMIC DNA]</scope>
</reference>
<comment type="caution">
    <text evidence="1">The sequence shown here is derived from an EMBL/GenBank/DDBJ whole genome shotgun (WGS) entry which is preliminary data.</text>
</comment>
<sequence>MLSRMVAAGLGYDAARLIRRSEYYHVHSPDSTAGGLCGTYNETPSHRNTAQYTCVYEKLLYSDENCKESSNTLALTLRGSPGAVSDKLLFHRAAARGRLRRCAVSGLDEVAAELSLIKAPHCAPRLASR</sequence>
<proteinExistence type="predicted"/>
<protein>
    <submittedName>
        <fullName evidence="1">Uncharacterized protein</fullName>
    </submittedName>
</protein>
<dbReference type="AlphaFoldDB" id="A0A4C1XMJ2"/>
<accession>A0A4C1XMJ2</accession>
<dbReference type="EMBL" id="BGZK01000870">
    <property type="protein sequence ID" value="GBP63499.1"/>
    <property type="molecule type" value="Genomic_DNA"/>
</dbReference>
<gene>
    <name evidence="1" type="ORF">EVAR_49553_1</name>
</gene>
<organism evidence="1 2">
    <name type="scientific">Eumeta variegata</name>
    <name type="common">Bagworm moth</name>
    <name type="synonym">Eumeta japonica</name>
    <dbReference type="NCBI Taxonomy" id="151549"/>
    <lineage>
        <taxon>Eukaryota</taxon>
        <taxon>Metazoa</taxon>
        <taxon>Ecdysozoa</taxon>
        <taxon>Arthropoda</taxon>
        <taxon>Hexapoda</taxon>
        <taxon>Insecta</taxon>
        <taxon>Pterygota</taxon>
        <taxon>Neoptera</taxon>
        <taxon>Endopterygota</taxon>
        <taxon>Lepidoptera</taxon>
        <taxon>Glossata</taxon>
        <taxon>Ditrysia</taxon>
        <taxon>Tineoidea</taxon>
        <taxon>Psychidae</taxon>
        <taxon>Oiketicinae</taxon>
        <taxon>Eumeta</taxon>
    </lineage>
</organism>